<dbReference type="EnsemblPlants" id="Kaladp0067s0106.1.v1.1">
    <property type="protein sequence ID" value="Kaladp0067s0106.1.v1.1.CDS.1"/>
    <property type="gene ID" value="Kaladp0067s0106.v1.1"/>
</dbReference>
<name>A0A7N0UG97_KALFE</name>
<feature type="region of interest" description="Disordered" evidence="1">
    <location>
        <begin position="89"/>
        <end position="112"/>
    </location>
</feature>
<sequence>MHQMSKSPNLRGMLLRQYGTTAHILETITRIPGNSHQDLSRNSQPINVHLNISQTEIVHPLFCAPKKTTFNNLETQTLSRTRIIIPPKTRSRTINSIKRSNLNPVRPHKNQP</sequence>
<dbReference type="Gramene" id="Kaladp0067s0106.1.v1.1">
    <property type="protein sequence ID" value="Kaladp0067s0106.1.v1.1.CDS.1"/>
    <property type="gene ID" value="Kaladp0067s0106.v1.1"/>
</dbReference>
<evidence type="ECO:0000313" key="3">
    <source>
        <dbReference type="Proteomes" id="UP000594263"/>
    </source>
</evidence>
<organism evidence="2 3">
    <name type="scientific">Kalanchoe fedtschenkoi</name>
    <name type="common">Lavender scallops</name>
    <name type="synonym">South American air plant</name>
    <dbReference type="NCBI Taxonomy" id="63787"/>
    <lineage>
        <taxon>Eukaryota</taxon>
        <taxon>Viridiplantae</taxon>
        <taxon>Streptophyta</taxon>
        <taxon>Embryophyta</taxon>
        <taxon>Tracheophyta</taxon>
        <taxon>Spermatophyta</taxon>
        <taxon>Magnoliopsida</taxon>
        <taxon>eudicotyledons</taxon>
        <taxon>Gunneridae</taxon>
        <taxon>Pentapetalae</taxon>
        <taxon>Saxifragales</taxon>
        <taxon>Crassulaceae</taxon>
        <taxon>Kalanchoe</taxon>
    </lineage>
</organism>
<protein>
    <submittedName>
        <fullName evidence="2">Uncharacterized protein</fullName>
    </submittedName>
</protein>
<proteinExistence type="predicted"/>
<reference evidence="2" key="1">
    <citation type="submission" date="2021-01" db="UniProtKB">
        <authorList>
            <consortium name="EnsemblPlants"/>
        </authorList>
    </citation>
    <scope>IDENTIFICATION</scope>
</reference>
<dbReference type="AlphaFoldDB" id="A0A7N0UG97"/>
<feature type="compositionally biased region" description="Polar residues" evidence="1">
    <location>
        <begin position="92"/>
        <end position="103"/>
    </location>
</feature>
<dbReference type="Proteomes" id="UP000594263">
    <property type="component" value="Unplaced"/>
</dbReference>
<keyword evidence="3" id="KW-1185">Reference proteome</keyword>
<accession>A0A7N0UG97</accession>
<evidence type="ECO:0000313" key="2">
    <source>
        <dbReference type="EnsemblPlants" id="Kaladp0067s0106.1.v1.1.CDS.1"/>
    </source>
</evidence>
<evidence type="ECO:0000256" key="1">
    <source>
        <dbReference type="SAM" id="MobiDB-lite"/>
    </source>
</evidence>